<name>A0A4V4GR46_9BURK</name>
<dbReference type="SUPFAM" id="SSF56176">
    <property type="entry name" value="FAD-binding/transporter-associated domain-like"/>
    <property type="match status" value="1"/>
</dbReference>
<keyword evidence="10 19" id="KW-0274">FAD</keyword>
<dbReference type="InterPro" id="IPR016167">
    <property type="entry name" value="FAD-bd_PCMH_sub1"/>
</dbReference>
<keyword evidence="14 19" id="KW-0560">Oxidoreductase</keyword>
<keyword evidence="16 19" id="KW-0961">Cell wall biogenesis/degradation</keyword>
<evidence type="ECO:0000256" key="15">
    <source>
        <dbReference type="ARBA" id="ARBA00023306"/>
    </source>
</evidence>
<evidence type="ECO:0000256" key="16">
    <source>
        <dbReference type="ARBA" id="ARBA00023316"/>
    </source>
</evidence>
<evidence type="ECO:0000256" key="4">
    <source>
        <dbReference type="ARBA" id="ARBA00004752"/>
    </source>
</evidence>
<dbReference type="Pfam" id="PF02873">
    <property type="entry name" value="MurB_C"/>
    <property type="match status" value="1"/>
</dbReference>
<evidence type="ECO:0000256" key="9">
    <source>
        <dbReference type="ARBA" id="ARBA00022630"/>
    </source>
</evidence>
<evidence type="ECO:0000256" key="17">
    <source>
        <dbReference type="ARBA" id="ARBA00031026"/>
    </source>
</evidence>
<dbReference type="InterPro" id="IPR011601">
    <property type="entry name" value="MurB_C"/>
</dbReference>
<feature type="active site" description="Proton donor" evidence="19">
    <location>
        <position position="302"/>
    </location>
</feature>
<keyword evidence="15 19" id="KW-0131">Cell cycle</keyword>
<dbReference type="InterPro" id="IPR003170">
    <property type="entry name" value="MurB"/>
</dbReference>
<evidence type="ECO:0000256" key="10">
    <source>
        <dbReference type="ARBA" id="ARBA00022827"/>
    </source>
</evidence>
<dbReference type="GO" id="GO:0009252">
    <property type="term" value="P:peptidoglycan biosynthetic process"/>
    <property type="evidence" value="ECO:0007669"/>
    <property type="project" value="UniProtKB-UniRule"/>
</dbReference>
<dbReference type="EC" id="1.3.1.98" evidence="5 19"/>
<feature type="domain" description="FAD-binding PCMH-type" evidence="20">
    <location>
        <begin position="17"/>
        <end position="252"/>
    </location>
</feature>
<gene>
    <name evidence="19" type="primary">murB</name>
    <name evidence="21" type="ORF">E9531_11430</name>
</gene>
<evidence type="ECO:0000256" key="14">
    <source>
        <dbReference type="ARBA" id="ARBA00023002"/>
    </source>
</evidence>
<evidence type="ECO:0000256" key="11">
    <source>
        <dbReference type="ARBA" id="ARBA00022857"/>
    </source>
</evidence>
<dbReference type="Gene3D" id="3.30.465.10">
    <property type="match status" value="1"/>
</dbReference>
<evidence type="ECO:0000256" key="2">
    <source>
        <dbReference type="ARBA" id="ARBA00003921"/>
    </source>
</evidence>
<sequence>MLVEKNVSLKSFNTFGIAAKALGLVRIRSVEDAQAFARLSLEQRAAELPPSKRVAPEWDALVLGGGSNMVLTGDVRRPVLKMEIMGKRIVEENEHGWLIEAGAGERWHDLVQWTVEHHMPGLENMALIPGTVGAAPVQNIGAYGVELKDRFHSLDAVDLWTGQRFNLDGAQCAFRYRDSIFKHVPAGAPRVAGLSGSSIAEGAGLQRLSASDLFFGSALNAQSLARPQAIAQGMGLAGRAVITHVRLWLPKQWTPVLDYHDLERCMAQTGVHSPNAQQIFDWVVQVRRDKLPDPQEIGNVGSFFKNPTVTAEQCNDIIAREPRIVHYPMPDGSVKLAAGWMIDACGWKGKSVGHAGVYPKQALVLVNLGKGDSSATGGEVMTLAKAIQTSVYERYGIRLEPEPVVV</sequence>
<dbReference type="PANTHER" id="PTHR21071:SF4">
    <property type="entry name" value="UDP-N-ACETYLENOLPYRUVOYLGLUCOSAMINE REDUCTASE"/>
    <property type="match status" value="1"/>
</dbReference>
<comment type="caution">
    <text evidence="21">The sequence shown here is derived from an EMBL/GenBank/DDBJ whole genome shotgun (WGS) entry which is preliminary data.</text>
</comment>
<organism evidence="21 22">
    <name type="scientific">Lampropedia puyangensis</name>
    <dbReference type="NCBI Taxonomy" id="1330072"/>
    <lineage>
        <taxon>Bacteria</taxon>
        <taxon>Pseudomonadati</taxon>
        <taxon>Pseudomonadota</taxon>
        <taxon>Betaproteobacteria</taxon>
        <taxon>Burkholderiales</taxon>
        <taxon>Comamonadaceae</taxon>
        <taxon>Lampropedia</taxon>
    </lineage>
</organism>
<dbReference type="GO" id="GO:0071555">
    <property type="term" value="P:cell wall organization"/>
    <property type="evidence" value="ECO:0007669"/>
    <property type="project" value="UniProtKB-KW"/>
</dbReference>
<dbReference type="HAMAP" id="MF_00037">
    <property type="entry name" value="MurB"/>
    <property type="match status" value="1"/>
</dbReference>
<evidence type="ECO:0000256" key="18">
    <source>
        <dbReference type="ARBA" id="ARBA00048914"/>
    </source>
</evidence>
<protein>
    <recommendedName>
        <fullName evidence="6 19">UDP-N-acetylenolpyruvoylglucosamine reductase</fullName>
        <ecNumber evidence="5 19">1.3.1.98</ecNumber>
    </recommendedName>
    <alternativeName>
        <fullName evidence="17 19">UDP-N-acetylmuramate dehydrogenase</fullName>
    </alternativeName>
</protein>
<evidence type="ECO:0000256" key="1">
    <source>
        <dbReference type="ARBA" id="ARBA00001974"/>
    </source>
</evidence>
<dbReference type="InterPro" id="IPR036635">
    <property type="entry name" value="MurB_C_sf"/>
</dbReference>
<dbReference type="GO" id="GO:0071949">
    <property type="term" value="F:FAD binding"/>
    <property type="evidence" value="ECO:0007669"/>
    <property type="project" value="InterPro"/>
</dbReference>
<keyword evidence="11 19" id="KW-0521">NADP</keyword>
<evidence type="ECO:0000256" key="5">
    <source>
        <dbReference type="ARBA" id="ARBA00012518"/>
    </source>
</evidence>
<keyword evidence="7 19" id="KW-0963">Cytoplasm</keyword>
<evidence type="ECO:0000256" key="13">
    <source>
        <dbReference type="ARBA" id="ARBA00022984"/>
    </source>
</evidence>
<keyword evidence="12 19" id="KW-0133">Cell shape</keyword>
<evidence type="ECO:0000256" key="8">
    <source>
        <dbReference type="ARBA" id="ARBA00022618"/>
    </source>
</evidence>
<feature type="active site" evidence="19">
    <location>
        <position position="177"/>
    </location>
</feature>
<evidence type="ECO:0000256" key="7">
    <source>
        <dbReference type="ARBA" id="ARBA00022490"/>
    </source>
</evidence>
<dbReference type="GO" id="GO:0051301">
    <property type="term" value="P:cell division"/>
    <property type="evidence" value="ECO:0007669"/>
    <property type="project" value="UniProtKB-KW"/>
</dbReference>
<dbReference type="EMBL" id="STFG01000012">
    <property type="protein sequence ID" value="THT99935.1"/>
    <property type="molecule type" value="Genomic_DNA"/>
</dbReference>
<keyword evidence="8 19" id="KW-0132">Cell division</keyword>
<dbReference type="InterPro" id="IPR016166">
    <property type="entry name" value="FAD-bd_PCMH"/>
</dbReference>
<dbReference type="GO" id="GO:0005829">
    <property type="term" value="C:cytosol"/>
    <property type="evidence" value="ECO:0007669"/>
    <property type="project" value="TreeGrafter"/>
</dbReference>
<comment type="catalytic activity">
    <reaction evidence="18 19">
        <text>UDP-N-acetyl-alpha-D-muramate + NADP(+) = UDP-N-acetyl-3-O-(1-carboxyvinyl)-alpha-D-glucosamine + NADPH + H(+)</text>
        <dbReference type="Rhea" id="RHEA:12248"/>
        <dbReference type="ChEBI" id="CHEBI:15378"/>
        <dbReference type="ChEBI" id="CHEBI:57783"/>
        <dbReference type="ChEBI" id="CHEBI:58349"/>
        <dbReference type="ChEBI" id="CHEBI:68483"/>
        <dbReference type="ChEBI" id="CHEBI:70757"/>
        <dbReference type="EC" id="1.3.1.98"/>
    </reaction>
</comment>
<dbReference type="UniPathway" id="UPA00219"/>
<keyword evidence="9 19" id="KW-0285">Flavoprotein</keyword>
<reference evidence="21 22" key="1">
    <citation type="journal article" date="2015" name="Antonie Van Leeuwenhoek">
        <title>Lampropedia puyangensis sp. nov., isolated from symptomatic bark of Populus ? euramericana canker and emended description of Lampropedia hyalina (Ehrenberg 1832) Lee et al. 2004.</title>
        <authorList>
            <person name="Li Y."/>
            <person name="Wang T."/>
            <person name="Piao C.G."/>
            <person name="Wang L.F."/>
            <person name="Tian G.Z."/>
            <person name="Zhu T.H."/>
            <person name="Guo M.W."/>
        </authorList>
    </citation>
    <scope>NUCLEOTIDE SEQUENCE [LARGE SCALE GENOMIC DNA]</scope>
    <source>
        <strain evidence="21 22">2-bin</strain>
    </source>
</reference>
<dbReference type="PROSITE" id="PS51387">
    <property type="entry name" value="FAD_PCMH"/>
    <property type="match status" value="1"/>
</dbReference>
<evidence type="ECO:0000313" key="22">
    <source>
        <dbReference type="Proteomes" id="UP000308917"/>
    </source>
</evidence>
<dbReference type="PANTHER" id="PTHR21071">
    <property type="entry name" value="UDP-N-ACETYLENOLPYRUVOYLGLUCOSAMINE REDUCTASE"/>
    <property type="match status" value="1"/>
</dbReference>
<evidence type="ECO:0000259" key="20">
    <source>
        <dbReference type="PROSITE" id="PS51387"/>
    </source>
</evidence>
<dbReference type="Gene3D" id="3.30.43.10">
    <property type="entry name" value="Uridine Diphospho-n-acetylenolpyruvylglucosamine Reductase, domain 2"/>
    <property type="match status" value="1"/>
</dbReference>
<dbReference type="SUPFAM" id="SSF56194">
    <property type="entry name" value="Uridine diphospho-N-Acetylenolpyruvylglucosamine reductase, MurB, C-terminal domain"/>
    <property type="match status" value="1"/>
</dbReference>
<dbReference type="Gene3D" id="3.90.78.10">
    <property type="entry name" value="UDP-N-acetylenolpyruvoylglucosamine reductase, C-terminal domain"/>
    <property type="match status" value="1"/>
</dbReference>
<evidence type="ECO:0000313" key="21">
    <source>
        <dbReference type="EMBL" id="THT99935.1"/>
    </source>
</evidence>
<dbReference type="InterPro" id="IPR016169">
    <property type="entry name" value="FAD-bd_PCMH_sub2"/>
</dbReference>
<dbReference type="AlphaFoldDB" id="A0A4V4GR46"/>
<feature type="active site" evidence="19">
    <location>
        <position position="402"/>
    </location>
</feature>
<evidence type="ECO:0000256" key="19">
    <source>
        <dbReference type="HAMAP-Rule" id="MF_00037"/>
    </source>
</evidence>
<evidence type="ECO:0000256" key="6">
    <source>
        <dbReference type="ARBA" id="ARBA00015188"/>
    </source>
</evidence>
<comment type="similarity">
    <text evidence="19">Belongs to the MurB family.</text>
</comment>
<keyword evidence="22" id="KW-1185">Reference proteome</keyword>
<comment type="cofactor">
    <cofactor evidence="1 19">
        <name>FAD</name>
        <dbReference type="ChEBI" id="CHEBI:57692"/>
    </cofactor>
</comment>
<keyword evidence="13 19" id="KW-0573">Peptidoglycan synthesis</keyword>
<dbReference type="Proteomes" id="UP000308917">
    <property type="component" value="Unassembled WGS sequence"/>
</dbReference>
<evidence type="ECO:0000256" key="3">
    <source>
        <dbReference type="ARBA" id="ARBA00004496"/>
    </source>
</evidence>
<comment type="pathway">
    <text evidence="4 19">Cell wall biogenesis; peptidoglycan biosynthesis.</text>
</comment>
<comment type="function">
    <text evidence="2 19">Cell wall formation.</text>
</comment>
<dbReference type="Pfam" id="PF01565">
    <property type="entry name" value="FAD_binding_4"/>
    <property type="match status" value="1"/>
</dbReference>
<proteinExistence type="inferred from homology"/>
<dbReference type="InterPro" id="IPR006094">
    <property type="entry name" value="Oxid_FAD_bind_N"/>
</dbReference>
<dbReference type="GO" id="GO:0008762">
    <property type="term" value="F:UDP-N-acetylmuramate dehydrogenase activity"/>
    <property type="evidence" value="ECO:0007669"/>
    <property type="project" value="UniProtKB-UniRule"/>
</dbReference>
<accession>A0A4V4GR46</accession>
<dbReference type="RefSeq" id="WP_136573897.1">
    <property type="nucleotide sequence ID" value="NZ_STFG01000012.1"/>
</dbReference>
<dbReference type="InterPro" id="IPR036318">
    <property type="entry name" value="FAD-bd_PCMH-like_sf"/>
</dbReference>
<dbReference type="GO" id="GO:0008360">
    <property type="term" value="P:regulation of cell shape"/>
    <property type="evidence" value="ECO:0007669"/>
    <property type="project" value="UniProtKB-KW"/>
</dbReference>
<evidence type="ECO:0000256" key="12">
    <source>
        <dbReference type="ARBA" id="ARBA00022960"/>
    </source>
</evidence>
<dbReference type="OrthoDB" id="9804753at2"/>
<comment type="subcellular location">
    <subcellularLocation>
        <location evidence="3 19">Cytoplasm</location>
    </subcellularLocation>
</comment>